<dbReference type="AlphaFoldDB" id="A0AA97I2X7"/>
<proteinExistence type="predicted"/>
<keyword evidence="1" id="KW-0812">Transmembrane</keyword>
<keyword evidence="1" id="KW-0472">Membrane</keyword>
<keyword evidence="3" id="KW-1185">Reference proteome</keyword>
<dbReference type="PANTHER" id="PTHR35337">
    <property type="entry name" value="SLR1478 PROTEIN"/>
    <property type="match status" value="1"/>
</dbReference>
<dbReference type="InterPro" id="IPR002798">
    <property type="entry name" value="SpoIIM-like"/>
</dbReference>
<dbReference type="PANTHER" id="PTHR35337:SF1">
    <property type="entry name" value="SLR1478 PROTEIN"/>
    <property type="match status" value="1"/>
</dbReference>
<evidence type="ECO:0000313" key="3">
    <source>
        <dbReference type="Proteomes" id="UP001302429"/>
    </source>
</evidence>
<feature type="transmembrane region" description="Helical" evidence="1">
    <location>
        <begin position="258"/>
        <end position="277"/>
    </location>
</feature>
<dbReference type="Pfam" id="PF01944">
    <property type="entry name" value="SpoIIM"/>
    <property type="match status" value="1"/>
</dbReference>
<feature type="transmembrane region" description="Helical" evidence="1">
    <location>
        <begin position="190"/>
        <end position="213"/>
    </location>
</feature>
<organism evidence="2 3">
    <name type="scientific">Alterisphingorhabdus coralli</name>
    <dbReference type="NCBI Taxonomy" id="3071408"/>
    <lineage>
        <taxon>Bacteria</taxon>
        <taxon>Pseudomonadati</taxon>
        <taxon>Pseudomonadota</taxon>
        <taxon>Alphaproteobacteria</taxon>
        <taxon>Sphingomonadales</taxon>
        <taxon>Sphingomonadaceae</taxon>
        <taxon>Alterisphingorhabdus (ex Yan et al. 2024)</taxon>
    </lineage>
</organism>
<dbReference type="KEGG" id="acoa:RB602_05535"/>
<sequence length="366" mass="39250">MAEQQTASHMVAEAQAALDDMAVLRSDRFRLEREGDWSRLDSIITMLEKGRRSRISDEDSLALPTLYRKTVSALSIARESSLDAGLIGYLEALTSRAYYQVYGPRTGFAAWFVGFFGGGWSRAVRAIWLDLLIIILVMIAGGVVGYILVDQNTDWYYSLVDAQMASGRVPGADPELLKQSLGGGSGDDGLSVFAAFLFSNNAQVAILAFALGFALGIPSILLVVHNLALLGAMLWVFVDAGLGAEFVGWLSIHGTTEILAIALAGAAGLHIGRSIAFPGKQSHMAALRSAGLTSAIVMTGVVLMLVLAGLLEGYARQLITQTPIRYAIGYTLLALWAGYFAFAGRRKEALMVQAEQGHELGNDDGR</sequence>
<keyword evidence="1" id="KW-1133">Transmembrane helix</keyword>
<feature type="transmembrane region" description="Helical" evidence="1">
    <location>
        <begin position="323"/>
        <end position="342"/>
    </location>
</feature>
<dbReference type="EMBL" id="CP136594">
    <property type="protein sequence ID" value="WOE76175.1"/>
    <property type="molecule type" value="Genomic_DNA"/>
</dbReference>
<dbReference type="Proteomes" id="UP001302429">
    <property type="component" value="Chromosome"/>
</dbReference>
<accession>A0AA97I2X7</accession>
<evidence type="ECO:0000313" key="2">
    <source>
        <dbReference type="EMBL" id="WOE76175.1"/>
    </source>
</evidence>
<name>A0AA97I2X7_9SPHN</name>
<evidence type="ECO:0000256" key="1">
    <source>
        <dbReference type="SAM" id="Phobius"/>
    </source>
</evidence>
<gene>
    <name evidence="2" type="ORF">RB602_05535</name>
</gene>
<feature type="transmembrane region" description="Helical" evidence="1">
    <location>
        <begin position="127"/>
        <end position="149"/>
    </location>
</feature>
<protein>
    <submittedName>
        <fullName evidence="2">Stage II sporulation protein M</fullName>
    </submittedName>
</protein>
<feature type="transmembrane region" description="Helical" evidence="1">
    <location>
        <begin position="289"/>
        <end position="311"/>
    </location>
</feature>
<dbReference type="RefSeq" id="WP_317083691.1">
    <property type="nucleotide sequence ID" value="NZ_CP136594.1"/>
</dbReference>
<reference evidence="2 3" key="1">
    <citation type="submission" date="2023-10" db="EMBL/GenBank/DDBJ databases">
        <title>Complete genome sequence of a Sphingomonadaceae bacterium.</title>
        <authorList>
            <person name="Yan C."/>
        </authorList>
    </citation>
    <scope>NUCLEOTIDE SEQUENCE [LARGE SCALE GENOMIC DNA]</scope>
    <source>
        <strain evidence="2 3">SCSIO 66989</strain>
    </source>
</reference>